<keyword evidence="2" id="KW-0812">Transmembrane</keyword>
<feature type="region of interest" description="Disordered" evidence="1">
    <location>
        <begin position="358"/>
        <end position="400"/>
    </location>
</feature>
<sequence>MARIGGHPILGLLFSILLCPAAIAGLSVSPHSSTGNAAFPGEAAPPCDDKDHWMGLGVVQPSIPGTPAFTRNITGNQDQIQLSRRDCLSNGTNYCFGNSINYCAGCGTCCADSANKWCCGADGICCGKSCCGKGQSCRQGQCIGHPSKTSTIVSTVHTTLTRLVTKIDTVIIAVISTSFVDTVVTLTESKPGATYTDITYVTTTVLAKRSEPSSLSNHLQDAAQQNDAGDSDGLRPNSGSLALPADQQVGNSRLKAQPLIAPAVARRQESSRPPATSVLFSTVTSTSVITELEEVISTISSTTTISSISVVVAEVHRTRTQYSYHREVDAITTIFTTETQTITSGPVVTATLIVPGSNPSSSVPPPVIVTSQAPPPTQTSLVPPDPASTSNQGNSGNRGPPLSTGAIAGIAAGSAGFAALVAIAIYVFFLLRARRARKLQEWEDHLTGLSIPRVVYGGEIRQPRLPNMGQPVTQARFAPAVFAATHHERGSPRRQSTYLSTSSTERSINSNGGLARAATFAGKPSHRSSEATSIQTVAPHVAELGDTSRIEMSGVEDWPMRNEVDHSQADPLSSSPPGVMLAHSPMSPDIMDTPLSLPLRGRRYSNYRDY</sequence>
<proteinExistence type="predicted"/>
<feature type="transmembrane region" description="Helical" evidence="2">
    <location>
        <begin position="406"/>
        <end position="431"/>
    </location>
</feature>
<dbReference type="EMBL" id="JH792927">
    <property type="protein sequence ID" value="ELQ43246.1"/>
    <property type="molecule type" value="Genomic_DNA"/>
</dbReference>
<protein>
    <submittedName>
        <fullName evidence="4">Uncharacterized protein</fullName>
    </submittedName>
</protein>
<dbReference type="Proteomes" id="UP000011086">
    <property type="component" value="Unassembled WGS sequence"/>
</dbReference>
<reference evidence="4" key="1">
    <citation type="journal article" date="2012" name="PLoS Genet.">
        <title>Comparative analysis of the genomes of two field isolates of the rice blast fungus Magnaporthe oryzae.</title>
        <authorList>
            <person name="Xue M."/>
            <person name="Yang J."/>
            <person name="Li Z."/>
            <person name="Hu S."/>
            <person name="Yao N."/>
            <person name="Dean R.A."/>
            <person name="Zhao W."/>
            <person name="Shen M."/>
            <person name="Zhang H."/>
            <person name="Li C."/>
            <person name="Liu L."/>
            <person name="Cao L."/>
            <person name="Xu X."/>
            <person name="Xing Y."/>
            <person name="Hsiang T."/>
            <person name="Zhang Z."/>
            <person name="Xu J.R."/>
            <person name="Peng Y.L."/>
        </authorList>
    </citation>
    <scope>NUCLEOTIDE SEQUENCE</scope>
    <source>
        <strain evidence="4">Y34</strain>
    </source>
</reference>
<keyword evidence="2" id="KW-1133">Transmembrane helix</keyword>
<feature type="region of interest" description="Disordered" evidence="1">
    <location>
        <begin position="565"/>
        <end position="597"/>
    </location>
</feature>
<organism evidence="4">
    <name type="scientific">Pyricularia oryzae (strain Y34)</name>
    <name type="common">Rice blast fungus</name>
    <name type="synonym">Magnaporthe oryzae</name>
    <dbReference type="NCBI Taxonomy" id="1143189"/>
    <lineage>
        <taxon>Eukaryota</taxon>
        <taxon>Fungi</taxon>
        <taxon>Dikarya</taxon>
        <taxon>Ascomycota</taxon>
        <taxon>Pezizomycotina</taxon>
        <taxon>Sordariomycetes</taxon>
        <taxon>Sordariomycetidae</taxon>
        <taxon>Magnaporthales</taxon>
        <taxon>Pyriculariaceae</taxon>
        <taxon>Pyricularia</taxon>
    </lineage>
</organism>
<evidence type="ECO:0000313" key="4">
    <source>
        <dbReference type="EMBL" id="ELQ43246.1"/>
    </source>
</evidence>
<dbReference type="AlphaFoldDB" id="A0AA97PQE4"/>
<keyword evidence="3" id="KW-0732">Signal</keyword>
<name>A0AA97PQE4_PYRO3</name>
<evidence type="ECO:0000256" key="3">
    <source>
        <dbReference type="SAM" id="SignalP"/>
    </source>
</evidence>
<gene>
    <name evidence="4" type="ORF">OOU_Y34scaffold00162g15</name>
</gene>
<feature type="signal peptide" evidence="3">
    <location>
        <begin position="1"/>
        <end position="24"/>
    </location>
</feature>
<feature type="compositionally biased region" description="Polar residues" evidence="1">
    <location>
        <begin position="493"/>
        <end position="510"/>
    </location>
</feature>
<feature type="region of interest" description="Disordered" evidence="1">
    <location>
        <begin position="213"/>
        <end position="247"/>
    </location>
</feature>
<keyword evidence="2" id="KW-0472">Membrane</keyword>
<feature type="chain" id="PRO_5041646272" evidence="3">
    <location>
        <begin position="25"/>
        <end position="610"/>
    </location>
</feature>
<feature type="compositionally biased region" description="Polar residues" evidence="1">
    <location>
        <begin position="213"/>
        <end position="228"/>
    </location>
</feature>
<feature type="compositionally biased region" description="Pro residues" evidence="1">
    <location>
        <begin position="362"/>
        <end position="377"/>
    </location>
</feature>
<accession>A0AA97PQE4</accession>
<feature type="compositionally biased region" description="Polar residues" evidence="1">
    <location>
        <begin position="387"/>
        <end position="397"/>
    </location>
</feature>
<feature type="region of interest" description="Disordered" evidence="1">
    <location>
        <begin position="485"/>
        <end position="510"/>
    </location>
</feature>
<evidence type="ECO:0000256" key="1">
    <source>
        <dbReference type="SAM" id="MobiDB-lite"/>
    </source>
</evidence>
<evidence type="ECO:0000256" key="2">
    <source>
        <dbReference type="SAM" id="Phobius"/>
    </source>
</evidence>